<evidence type="ECO:0000256" key="1">
    <source>
        <dbReference type="SAM" id="MobiDB-lite"/>
    </source>
</evidence>
<reference evidence="4" key="2">
    <citation type="submission" date="2023-05" db="EMBL/GenBank/DDBJ databases">
        <authorList>
            <consortium name="Lawrence Berkeley National Laboratory"/>
            <person name="Steindorff A."/>
            <person name="Hensen N."/>
            <person name="Bonometti L."/>
            <person name="Westerberg I."/>
            <person name="Brannstrom I.O."/>
            <person name="Guillou S."/>
            <person name="Cros-Aarteil S."/>
            <person name="Calhoun S."/>
            <person name="Haridas S."/>
            <person name="Kuo A."/>
            <person name="Mondo S."/>
            <person name="Pangilinan J."/>
            <person name="Riley R."/>
            <person name="Labutti K."/>
            <person name="Andreopoulos B."/>
            <person name="Lipzen A."/>
            <person name="Chen C."/>
            <person name="Yanf M."/>
            <person name="Daum C."/>
            <person name="Ng V."/>
            <person name="Clum A."/>
            <person name="Ohm R."/>
            <person name="Martin F."/>
            <person name="Silar P."/>
            <person name="Natvig D."/>
            <person name="Lalanne C."/>
            <person name="Gautier V."/>
            <person name="Ament-Velasquez S.L."/>
            <person name="Kruys A."/>
            <person name="Hutchinson M.I."/>
            <person name="Powell A.J."/>
            <person name="Barry K."/>
            <person name="Miller A.N."/>
            <person name="Grigoriev I.V."/>
            <person name="Debuchy R."/>
            <person name="Gladieux P."/>
            <person name="Thoren M.H."/>
            <person name="Johannesson H."/>
        </authorList>
    </citation>
    <scope>NUCLEOTIDE SEQUENCE</scope>
    <source>
        <strain evidence="4">CBS 538.74</strain>
    </source>
</reference>
<feature type="transmembrane region" description="Helical" evidence="2">
    <location>
        <begin position="244"/>
        <end position="263"/>
    </location>
</feature>
<sequence>MQFTTLAATLAAMGGLVMAAIPKVEIGPNDSATTSVAASEGVSVTASVTTSTATKTKLEATIPAIPLITEAPSLEGRGWRANRDAALSRAKDAVSRAKEAAAGGRRKGAEGRKKGEAARDRAEDKARGYARRGWQDDVASAKALASSSRAYGSPVAETGPQSAVPTAAAECPATGSANANSNEDGGEHHAAAPSSSSAAPESYPIPTNGTSHNGTAVPTNGTGHNGTTPAPPVVQVNRADDQPMTMAGVVAVGFAVVAAFFSML</sequence>
<keyword evidence="2" id="KW-0472">Membrane</keyword>
<comment type="caution">
    <text evidence="4">The sequence shown here is derived from an EMBL/GenBank/DDBJ whole genome shotgun (WGS) entry which is preliminary data.</text>
</comment>
<feature type="compositionally biased region" description="Basic and acidic residues" evidence="1">
    <location>
        <begin position="107"/>
        <end position="127"/>
    </location>
</feature>
<feature type="compositionally biased region" description="Low complexity" evidence="1">
    <location>
        <begin position="191"/>
        <end position="202"/>
    </location>
</feature>
<dbReference type="AlphaFoldDB" id="A0AAN6VK01"/>
<proteinExistence type="predicted"/>
<reference evidence="4" key="1">
    <citation type="journal article" date="2023" name="Mol. Phylogenet. Evol.">
        <title>Genome-scale phylogeny and comparative genomics of the fungal order Sordariales.</title>
        <authorList>
            <person name="Hensen N."/>
            <person name="Bonometti L."/>
            <person name="Westerberg I."/>
            <person name="Brannstrom I.O."/>
            <person name="Guillou S."/>
            <person name="Cros-Aarteil S."/>
            <person name="Calhoun S."/>
            <person name="Haridas S."/>
            <person name="Kuo A."/>
            <person name="Mondo S."/>
            <person name="Pangilinan J."/>
            <person name="Riley R."/>
            <person name="LaButti K."/>
            <person name="Andreopoulos B."/>
            <person name="Lipzen A."/>
            <person name="Chen C."/>
            <person name="Yan M."/>
            <person name="Daum C."/>
            <person name="Ng V."/>
            <person name="Clum A."/>
            <person name="Steindorff A."/>
            <person name="Ohm R.A."/>
            <person name="Martin F."/>
            <person name="Silar P."/>
            <person name="Natvig D.O."/>
            <person name="Lalanne C."/>
            <person name="Gautier V."/>
            <person name="Ament-Velasquez S.L."/>
            <person name="Kruys A."/>
            <person name="Hutchinson M.I."/>
            <person name="Powell A.J."/>
            <person name="Barry K."/>
            <person name="Miller A.N."/>
            <person name="Grigoriev I.V."/>
            <person name="Debuchy R."/>
            <person name="Gladieux P."/>
            <person name="Hiltunen Thoren M."/>
            <person name="Johannesson H."/>
        </authorList>
    </citation>
    <scope>NUCLEOTIDE SEQUENCE</scope>
    <source>
        <strain evidence="4">CBS 538.74</strain>
    </source>
</reference>
<keyword evidence="2" id="KW-0812">Transmembrane</keyword>
<name>A0AAN6VK01_9PEZI</name>
<keyword evidence="5" id="KW-1185">Reference proteome</keyword>
<feature type="region of interest" description="Disordered" evidence="1">
    <location>
        <begin position="149"/>
        <end position="235"/>
    </location>
</feature>
<organism evidence="4 5">
    <name type="scientific">Chaetomidium leptoderma</name>
    <dbReference type="NCBI Taxonomy" id="669021"/>
    <lineage>
        <taxon>Eukaryota</taxon>
        <taxon>Fungi</taxon>
        <taxon>Dikarya</taxon>
        <taxon>Ascomycota</taxon>
        <taxon>Pezizomycotina</taxon>
        <taxon>Sordariomycetes</taxon>
        <taxon>Sordariomycetidae</taxon>
        <taxon>Sordariales</taxon>
        <taxon>Chaetomiaceae</taxon>
        <taxon>Chaetomidium</taxon>
    </lineage>
</organism>
<gene>
    <name evidence="4" type="ORF">C8A00DRAFT_35100</name>
</gene>
<accession>A0AAN6VK01</accession>
<feature type="compositionally biased region" description="Basic and acidic residues" evidence="1">
    <location>
        <begin position="90"/>
        <end position="99"/>
    </location>
</feature>
<dbReference type="Proteomes" id="UP001302745">
    <property type="component" value="Unassembled WGS sequence"/>
</dbReference>
<feature type="compositionally biased region" description="Low complexity" evidence="1">
    <location>
        <begin position="218"/>
        <end position="228"/>
    </location>
</feature>
<protein>
    <submittedName>
        <fullName evidence="4">Uncharacterized protein</fullName>
    </submittedName>
</protein>
<evidence type="ECO:0000256" key="2">
    <source>
        <dbReference type="SAM" id="Phobius"/>
    </source>
</evidence>
<evidence type="ECO:0000313" key="4">
    <source>
        <dbReference type="EMBL" id="KAK4152246.1"/>
    </source>
</evidence>
<keyword evidence="2" id="KW-1133">Transmembrane helix</keyword>
<dbReference type="EMBL" id="MU856982">
    <property type="protein sequence ID" value="KAK4152246.1"/>
    <property type="molecule type" value="Genomic_DNA"/>
</dbReference>
<feature type="signal peptide" evidence="3">
    <location>
        <begin position="1"/>
        <end position="19"/>
    </location>
</feature>
<feature type="region of interest" description="Disordered" evidence="1">
    <location>
        <begin position="90"/>
        <end position="137"/>
    </location>
</feature>
<feature type="compositionally biased region" description="Polar residues" evidence="1">
    <location>
        <begin position="205"/>
        <end position="217"/>
    </location>
</feature>
<evidence type="ECO:0000256" key="3">
    <source>
        <dbReference type="SAM" id="SignalP"/>
    </source>
</evidence>
<feature type="chain" id="PRO_5042848591" evidence="3">
    <location>
        <begin position="20"/>
        <end position="264"/>
    </location>
</feature>
<evidence type="ECO:0000313" key="5">
    <source>
        <dbReference type="Proteomes" id="UP001302745"/>
    </source>
</evidence>
<keyword evidence="3" id="KW-0732">Signal</keyword>